<organism evidence="2 3">
    <name type="scientific">Lacipirellula parvula</name>
    <dbReference type="NCBI Taxonomy" id="2650471"/>
    <lineage>
        <taxon>Bacteria</taxon>
        <taxon>Pseudomonadati</taxon>
        <taxon>Planctomycetota</taxon>
        <taxon>Planctomycetia</taxon>
        <taxon>Pirellulales</taxon>
        <taxon>Lacipirellulaceae</taxon>
        <taxon>Lacipirellula</taxon>
    </lineage>
</organism>
<dbReference type="KEGG" id="lpav:PLANPX_0434"/>
<dbReference type="Proteomes" id="UP000326837">
    <property type="component" value="Chromosome"/>
</dbReference>
<dbReference type="EMBL" id="AP021861">
    <property type="protein sequence ID" value="BBO30822.1"/>
    <property type="molecule type" value="Genomic_DNA"/>
</dbReference>
<proteinExistence type="predicted"/>
<gene>
    <name evidence="2" type="ORF">PLANPX_0434</name>
</gene>
<evidence type="ECO:0008006" key="4">
    <source>
        <dbReference type="Google" id="ProtNLM"/>
    </source>
</evidence>
<accession>A0A5K7X4T2</accession>
<feature type="region of interest" description="Disordered" evidence="1">
    <location>
        <begin position="95"/>
        <end position="114"/>
    </location>
</feature>
<evidence type="ECO:0000313" key="2">
    <source>
        <dbReference type="EMBL" id="BBO30822.1"/>
    </source>
</evidence>
<evidence type="ECO:0000256" key="1">
    <source>
        <dbReference type="SAM" id="MobiDB-lite"/>
    </source>
</evidence>
<dbReference type="AlphaFoldDB" id="A0A5K7X4T2"/>
<name>A0A5K7X4T2_9BACT</name>
<protein>
    <recommendedName>
        <fullName evidence="4">Carboxypeptidase regulatory-like domain-containing protein</fullName>
    </recommendedName>
</protein>
<evidence type="ECO:0000313" key="3">
    <source>
        <dbReference type="Proteomes" id="UP000326837"/>
    </source>
</evidence>
<reference evidence="3" key="1">
    <citation type="submission" date="2019-10" db="EMBL/GenBank/DDBJ databases">
        <title>Lacipirellula parvula gen. nov., sp. nov., representing a lineage of planctomycetes widespread in freshwater anoxic habitats, and description of the family Lacipirellulaceae.</title>
        <authorList>
            <person name="Dedysh S.N."/>
            <person name="Kulichevskaya I.S."/>
            <person name="Beletsky A.V."/>
            <person name="Rakitin A.L."/>
            <person name="Mardanov A.V."/>
            <person name="Ivanova A.A."/>
            <person name="Saltykova V.X."/>
            <person name="Rijpstra W.I.C."/>
            <person name="Sinninghe Damste J.S."/>
            <person name="Ravin N.V."/>
        </authorList>
    </citation>
    <scope>NUCLEOTIDE SEQUENCE [LARGE SCALE GENOMIC DNA]</scope>
    <source>
        <strain evidence="3">PX69</strain>
    </source>
</reference>
<keyword evidence="3" id="KW-1185">Reference proteome</keyword>
<sequence>MFAYQLRSSLLLAILACCLLGCGDGRPTRVPISGKITVDGQPLKFGVIVFKPATGRASSGRLDADGRYVLSTYDRGDGAIAGDYTVTISGNEQLSETSHRWHAPKKYSDPTASGLTATVESPRDDLNFELTWDGGKPFVEKF</sequence>